<reference evidence="1" key="2">
    <citation type="journal article" date="2015" name="Data Brief">
        <title>Shoot transcriptome of the giant reed, Arundo donax.</title>
        <authorList>
            <person name="Barrero R.A."/>
            <person name="Guerrero F.D."/>
            <person name="Moolhuijzen P."/>
            <person name="Goolsby J.A."/>
            <person name="Tidwell J."/>
            <person name="Bellgard S.E."/>
            <person name="Bellgard M.I."/>
        </authorList>
    </citation>
    <scope>NUCLEOTIDE SEQUENCE</scope>
    <source>
        <tissue evidence="1">Shoot tissue taken approximately 20 cm above the soil surface</tissue>
    </source>
</reference>
<protein>
    <submittedName>
        <fullName evidence="1">Uncharacterized protein</fullName>
    </submittedName>
</protein>
<name>A0A0A9F115_ARUDO</name>
<sequence length="43" mass="5174">MDDFWLDHVIVHAYFIVYRFDSSRCAVHHMDASRLLLNLCSYL</sequence>
<proteinExistence type="predicted"/>
<reference evidence="1" key="1">
    <citation type="submission" date="2014-09" db="EMBL/GenBank/DDBJ databases">
        <authorList>
            <person name="Magalhaes I.L.F."/>
            <person name="Oliveira U."/>
            <person name="Santos F.R."/>
            <person name="Vidigal T.H.D.A."/>
            <person name="Brescovit A.D."/>
            <person name="Santos A.J."/>
        </authorList>
    </citation>
    <scope>NUCLEOTIDE SEQUENCE</scope>
    <source>
        <tissue evidence="1">Shoot tissue taken approximately 20 cm above the soil surface</tissue>
    </source>
</reference>
<dbReference type="EMBL" id="GBRH01191201">
    <property type="protein sequence ID" value="JAE06695.1"/>
    <property type="molecule type" value="Transcribed_RNA"/>
</dbReference>
<dbReference type="AlphaFoldDB" id="A0A0A9F115"/>
<accession>A0A0A9F115</accession>
<evidence type="ECO:0000313" key="1">
    <source>
        <dbReference type="EMBL" id="JAE06695.1"/>
    </source>
</evidence>
<organism evidence="1">
    <name type="scientific">Arundo donax</name>
    <name type="common">Giant reed</name>
    <name type="synonym">Donax arundinaceus</name>
    <dbReference type="NCBI Taxonomy" id="35708"/>
    <lineage>
        <taxon>Eukaryota</taxon>
        <taxon>Viridiplantae</taxon>
        <taxon>Streptophyta</taxon>
        <taxon>Embryophyta</taxon>
        <taxon>Tracheophyta</taxon>
        <taxon>Spermatophyta</taxon>
        <taxon>Magnoliopsida</taxon>
        <taxon>Liliopsida</taxon>
        <taxon>Poales</taxon>
        <taxon>Poaceae</taxon>
        <taxon>PACMAD clade</taxon>
        <taxon>Arundinoideae</taxon>
        <taxon>Arundineae</taxon>
        <taxon>Arundo</taxon>
    </lineage>
</organism>